<keyword evidence="3" id="KW-1185">Reference proteome</keyword>
<dbReference type="GeneID" id="65097452"/>
<protein>
    <submittedName>
        <fullName evidence="2">DUF357 domain-containing protein</fullName>
    </submittedName>
</protein>
<dbReference type="InterPro" id="IPR036809">
    <property type="entry name" value="AF1782-like_sf"/>
</dbReference>
<dbReference type="EMBL" id="CP075546">
    <property type="protein sequence ID" value="QVV87633.1"/>
    <property type="molecule type" value="Genomic_DNA"/>
</dbReference>
<feature type="domain" description="DUF357" evidence="1">
    <location>
        <begin position="6"/>
        <end position="76"/>
    </location>
</feature>
<gene>
    <name evidence="2" type="ORF">KHC33_09670</name>
</gene>
<evidence type="ECO:0000313" key="2">
    <source>
        <dbReference type="EMBL" id="QVV87633.1"/>
    </source>
</evidence>
<dbReference type="SUPFAM" id="SSF158372">
    <property type="entry name" value="AF1782-like"/>
    <property type="match status" value="2"/>
</dbReference>
<dbReference type="RefSeq" id="WP_214418453.1">
    <property type="nucleotide sequence ID" value="NZ_CP075546.1"/>
</dbReference>
<organism evidence="2 3">
    <name type="scientific">Methanospirillum purgamenti</name>
    <dbReference type="NCBI Taxonomy" id="2834276"/>
    <lineage>
        <taxon>Archaea</taxon>
        <taxon>Methanobacteriati</taxon>
        <taxon>Methanobacteriota</taxon>
        <taxon>Stenosarchaea group</taxon>
        <taxon>Methanomicrobia</taxon>
        <taxon>Methanomicrobiales</taxon>
        <taxon>Methanospirillaceae</taxon>
        <taxon>Methanospirillum</taxon>
    </lineage>
</organism>
<name>A0A8E7AZD5_9EURY</name>
<dbReference type="AlphaFoldDB" id="A0A8E7AZD5"/>
<evidence type="ECO:0000313" key="3">
    <source>
        <dbReference type="Proteomes" id="UP000680656"/>
    </source>
</evidence>
<dbReference type="Proteomes" id="UP000680656">
    <property type="component" value="Chromosome"/>
</dbReference>
<dbReference type="Gene3D" id="1.20.1270.90">
    <property type="entry name" value="AF1782-like"/>
    <property type="match status" value="2"/>
</dbReference>
<proteinExistence type="predicted"/>
<accession>A0A8E7AZD5</accession>
<sequence>MNLETYSDILKSLVHQISICCVKNTPYYHLTTEIIQMIESYLDDSVFFYKNKDIVNYYASLAYAHGWICAGSYLGLYSIPFFPISWRNIEFPKEYDKTHLNEKTERYLSMLSCAIPSVSNCLMIGSPLSKASDHCLYIAKLNLEKGEFLYKQDSNIPALGYLCYGYGWLDTAVRSGLLHVIQRPDLFTTEC</sequence>
<dbReference type="InterPro" id="IPR023140">
    <property type="entry name" value="DUF357"/>
</dbReference>
<evidence type="ECO:0000259" key="1">
    <source>
        <dbReference type="Pfam" id="PF04010"/>
    </source>
</evidence>
<dbReference type="KEGG" id="mrtj:KHC33_09670"/>
<feature type="domain" description="DUF357" evidence="1">
    <location>
        <begin position="106"/>
        <end position="178"/>
    </location>
</feature>
<reference evidence="2 3" key="1">
    <citation type="submission" date="2021-05" db="EMBL/GenBank/DDBJ databases">
        <title>A novel Methanospirillum isolate from a pyrite-forming mixed culture.</title>
        <authorList>
            <person name="Bunk B."/>
            <person name="Sproer C."/>
            <person name="Spring S."/>
            <person name="Pester M."/>
        </authorList>
    </citation>
    <scope>NUCLEOTIDE SEQUENCE [LARGE SCALE GENOMIC DNA]</scope>
    <source>
        <strain evidence="2 3">J.3.6.1-F.2.7.3</strain>
    </source>
</reference>
<dbReference type="Pfam" id="PF04010">
    <property type="entry name" value="DUF357"/>
    <property type="match status" value="2"/>
</dbReference>